<feature type="compositionally biased region" description="Polar residues" evidence="1">
    <location>
        <begin position="1"/>
        <end position="16"/>
    </location>
</feature>
<dbReference type="EMBL" id="MIPT01000001">
    <property type="protein sequence ID" value="OHT22192.1"/>
    <property type="molecule type" value="Genomic_DNA"/>
</dbReference>
<gene>
    <name evidence="3" type="ORF">BHE75_04216</name>
</gene>
<dbReference type="Proteomes" id="UP000179467">
    <property type="component" value="Unassembled WGS sequence"/>
</dbReference>
<keyword evidence="2" id="KW-0472">Membrane</keyword>
<evidence type="ECO:0000313" key="3">
    <source>
        <dbReference type="EMBL" id="OHT22192.1"/>
    </source>
</evidence>
<dbReference type="AlphaFoldDB" id="A0A1S1HK34"/>
<feature type="transmembrane region" description="Helical" evidence="2">
    <location>
        <begin position="25"/>
        <end position="46"/>
    </location>
</feature>
<feature type="region of interest" description="Disordered" evidence="1">
    <location>
        <begin position="1"/>
        <end position="21"/>
    </location>
</feature>
<evidence type="ECO:0000256" key="1">
    <source>
        <dbReference type="SAM" id="MobiDB-lite"/>
    </source>
</evidence>
<proteinExistence type="predicted"/>
<keyword evidence="4" id="KW-1185">Reference proteome</keyword>
<keyword evidence="2" id="KW-0812">Transmembrane</keyword>
<dbReference type="RefSeq" id="WP_170112616.1">
    <property type="nucleotide sequence ID" value="NZ_MIPT01000001.1"/>
</dbReference>
<accession>A0A1S1HK34</accession>
<name>A0A1S1HK34_9SPHN</name>
<organism evidence="3 4">
    <name type="scientific">Edaphosphingomonas haloaromaticamans</name>
    <dbReference type="NCBI Taxonomy" id="653954"/>
    <lineage>
        <taxon>Bacteria</taxon>
        <taxon>Pseudomonadati</taxon>
        <taxon>Pseudomonadota</taxon>
        <taxon>Alphaproteobacteria</taxon>
        <taxon>Sphingomonadales</taxon>
        <taxon>Rhizorhabdaceae</taxon>
        <taxon>Edaphosphingomonas</taxon>
    </lineage>
</organism>
<keyword evidence="2" id="KW-1133">Transmembrane helix</keyword>
<reference evidence="3 4" key="1">
    <citation type="submission" date="2016-09" db="EMBL/GenBank/DDBJ databases">
        <title>Metabolic pathway, cell adaptation mechanisms and a novel monoxygenase revealed through proteogenomic-transcription analysis of a Sphingomonas haloaromaticamans strain degrading the fungicide ortho-phenylphenol.</title>
        <authorList>
            <person name="Perruchon C."/>
            <person name="Papadopoulou E.S."/>
            <person name="Rousidou C."/>
            <person name="Vasileiadis S."/>
            <person name="Tanou G."/>
            <person name="Amoutzias G."/>
            <person name="Molassiotis A."/>
            <person name="Karpouzas D.G."/>
        </authorList>
    </citation>
    <scope>NUCLEOTIDE SEQUENCE [LARGE SCALE GENOMIC DNA]</scope>
    <source>
        <strain evidence="3 4">P3</strain>
    </source>
</reference>
<evidence type="ECO:0000256" key="2">
    <source>
        <dbReference type="SAM" id="Phobius"/>
    </source>
</evidence>
<evidence type="ECO:0000313" key="4">
    <source>
        <dbReference type="Proteomes" id="UP000179467"/>
    </source>
</evidence>
<sequence length="56" mass="5449">MSESESTTGKAQSSGTKKAGRITPAAGIGVGVAIGSAAIVAALLYANRNKKGDKAS</sequence>
<comment type="caution">
    <text evidence="3">The sequence shown here is derived from an EMBL/GenBank/DDBJ whole genome shotgun (WGS) entry which is preliminary data.</text>
</comment>
<protein>
    <submittedName>
        <fullName evidence="3">Uncharacterized protein</fullName>
    </submittedName>
</protein>